<dbReference type="InterPro" id="IPR000832">
    <property type="entry name" value="GPCR_2_secretin-like"/>
</dbReference>
<evidence type="ECO:0000259" key="15">
    <source>
        <dbReference type="PROSITE" id="PS50227"/>
    </source>
</evidence>
<dbReference type="PANTHER" id="PTHR45620:SF4">
    <property type="entry name" value="CALCITONIN RECEPTOR"/>
    <property type="match status" value="1"/>
</dbReference>
<comment type="similarity">
    <text evidence="2">Belongs to the G-protein coupled receptor 2 family.</text>
</comment>
<sequence length="512" mass="58137">MMWQTLPVSVVVILLLRSQVVLSEDASVAPSVSQFGRVEPPVEEQQMPENFTDISSVLGKSQHQILAAQFECYLKIIHDPPYTEQGPFCNRTWDGWLCWGDTVPGTVMQMCPEYFRDFDPGEKVTKVCNPDGQWFHHPESNRVWTNYTQCQSYTKDKLKFAFSLYYLAMVGHGVSIVSLIICLIIFSYFKSLSCQRISLHKNMFLSFILNSIVTIMWLSLNMAKNQAITSSNPISCKVLAVLTQYTFTSTFFWMLCEGIYLHTLIIVAVFVGEQQLFWYYVLGWGFPVVPAVTYAVARGLLYNDKCWISSHTQLVYIIHGPIQAALLVNLFFLLNIVRVLITKLKETHCAESTTYLKAVRATLILIPLLGVQFILFPWRPEGHISRAIYELFFSIFSHFQGLLVAVIFCFCNGEAQTAVRRKWAQWKSAWGKTGWGVTPITNSHSNYHTNSSITETSRATVSLEHSAGDHHDHCNALSLVHRKSTSEPEHKSKSACSNGNVDILNRLQTTNI</sequence>
<reference evidence="17" key="1">
    <citation type="submission" date="2025-08" db="UniProtKB">
        <authorList>
            <consortium name="Ensembl"/>
        </authorList>
    </citation>
    <scope>IDENTIFICATION</scope>
</reference>
<dbReference type="GO" id="GO:0007189">
    <property type="term" value="P:adenylate cyclase-activating G protein-coupled receptor signaling pathway"/>
    <property type="evidence" value="ECO:0007669"/>
    <property type="project" value="TreeGrafter"/>
</dbReference>
<keyword evidence="11" id="KW-0325">Glycoprotein</keyword>
<dbReference type="SUPFAM" id="SSF111418">
    <property type="entry name" value="Hormone receptor domain"/>
    <property type="match status" value="1"/>
</dbReference>
<dbReference type="InterPro" id="IPR017981">
    <property type="entry name" value="GPCR_2-like_7TM"/>
</dbReference>
<dbReference type="GO" id="GO:0001605">
    <property type="term" value="F:adrenomedullin receptor activity"/>
    <property type="evidence" value="ECO:0007669"/>
    <property type="project" value="TreeGrafter"/>
</dbReference>
<dbReference type="PROSITE" id="PS50227">
    <property type="entry name" value="G_PROTEIN_RECEP_F2_3"/>
    <property type="match status" value="1"/>
</dbReference>
<evidence type="ECO:0000256" key="2">
    <source>
        <dbReference type="ARBA" id="ARBA00005314"/>
    </source>
</evidence>
<dbReference type="InterPro" id="IPR001879">
    <property type="entry name" value="GPCR_2_extracellular_dom"/>
</dbReference>
<feature type="transmembrane region" description="Helical" evidence="13">
    <location>
        <begin position="358"/>
        <end position="379"/>
    </location>
</feature>
<accession>A0A8C6UAL5</accession>
<dbReference type="Gene3D" id="1.20.1070.10">
    <property type="entry name" value="Rhodopsin 7-helix transmembrane proteins"/>
    <property type="match status" value="1"/>
</dbReference>
<dbReference type="PROSITE" id="PS50261">
    <property type="entry name" value="G_PROTEIN_RECEP_F2_4"/>
    <property type="match status" value="1"/>
</dbReference>
<evidence type="ECO:0000256" key="13">
    <source>
        <dbReference type="SAM" id="Phobius"/>
    </source>
</evidence>
<dbReference type="Gene3D" id="4.10.1240.10">
    <property type="entry name" value="GPCR, family 2, extracellular hormone receptor domain"/>
    <property type="match status" value="1"/>
</dbReference>
<evidence type="ECO:0000256" key="12">
    <source>
        <dbReference type="ARBA" id="ARBA00023224"/>
    </source>
</evidence>
<dbReference type="PROSITE" id="PS00650">
    <property type="entry name" value="G_PROTEIN_RECEP_F2_2"/>
    <property type="match status" value="1"/>
</dbReference>
<dbReference type="Ensembl" id="ENSNMLT00000037642.1">
    <property type="protein sequence ID" value="ENSNMLP00000033779.1"/>
    <property type="gene ID" value="ENSNMLG00000021092.1"/>
</dbReference>
<evidence type="ECO:0000256" key="14">
    <source>
        <dbReference type="SAM" id="SignalP"/>
    </source>
</evidence>
<dbReference type="GO" id="GO:0004948">
    <property type="term" value="F:calcitonin receptor activity"/>
    <property type="evidence" value="ECO:0007669"/>
    <property type="project" value="InterPro"/>
</dbReference>
<comment type="subcellular location">
    <subcellularLocation>
        <location evidence="1">Cell membrane</location>
        <topology evidence="1">Multi-pass membrane protein</topology>
    </subcellularLocation>
</comment>
<evidence type="ECO:0000259" key="16">
    <source>
        <dbReference type="PROSITE" id="PS50261"/>
    </source>
</evidence>
<keyword evidence="7" id="KW-0297">G-protein coupled receptor</keyword>
<protein>
    <recommendedName>
        <fullName evidence="19">Calcitonin receptor</fullName>
    </recommendedName>
</protein>
<evidence type="ECO:0000256" key="3">
    <source>
        <dbReference type="ARBA" id="ARBA00022475"/>
    </source>
</evidence>
<feature type="signal peptide" evidence="14">
    <location>
        <begin position="1"/>
        <end position="23"/>
    </location>
</feature>
<feature type="transmembrane region" description="Helical" evidence="13">
    <location>
        <begin position="391"/>
        <end position="411"/>
    </location>
</feature>
<dbReference type="PROSITE" id="PS00649">
    <property type="entry name" value="G_PROTEIN_RECEP_F2_1"/>
    <property type="match status" value="1"/>
</dbReference>
<evidence type="ECO:0000256" key="6">
    <source>
        <dbReference type="ARBA" id="ARBA00022989"/>
    </source>
</evidence>
<dbReference type="InterPro" id="IPR050332">
    <property type="entry name" value="GPCR_2"/>
</dbReference>
<evidence type="ECO:0000256" key="8">
    <source>
        <dbReference type="ARBA" id="ARBA00023136"/>
    </source>
</evidence>
<dbReference type="PANTHER" id="PTHR45620">
    <property type="entry name" value="PDF RECEPTOR-LIKE PROTEIN-RELATED"/>
    <property type="match status" value="1"/>
</dbReference>
<dbReference type="Pfam" id="PF02793">
    <property type="entry name" value="HRM"/>
    <property type="match status" value="1"/>
</dbReference>
<feature type="transmembrane region" description="Helical" evidence="13">
    <location>
        <begin position="201"/>
        <end position="220"/>
    </location>
</feature>
<feature type="transmembrane region" description="Helical" evidence="13">
    <location>
        <begin position="316"/>
        <end position="337"/>
    </location>
</feature>
<evidence type="ECO:0000313" key="18">
    <source>
        <dbReference type="Proteomes" id="UP000694523"/>
    </source>
</evidence>
<evidence type="ECO:0000256" key="11">
    <source>
        <dbReference type="ARBA" id="ARBA00023180"/>
    </source>
</evidence>
<feature type="domain" description="G-protein coupled receptors family 2 profile 1" evidence="15">
    <location>
        <begin position="71"/>
        <end position="154"/>
    </location>
</feature>
<feature type="transmembrane region" description="Helical" evidence="13">
    <location>
        <begin position="251"/>
        <end position="270"/>
    </location>
</feature>
<keyword evidence="3" id="KW-1003">Cell membrane</keyword>
<keyword evidence="18" id="KW-1185">Reference proteome</keyword>
<keyword evidence="10" id="KW-0675">Receptor</keyword>
<dbReference type="GO" id="GO:0001525">
    <property type="term" value="P:angiogenesis"/>
    <property type="evidence" value="ECO:0007669"/>
    <property type="project" value="TreeGrafter"/>
</dbReference>
<dbReference type="AlphaFoldDB" id="A0A8C6UAL5"/>
<feature type="transmembrane region" description="Helical" evidence="13">
    <location>
        <begin position="277"/>
        <end position="296"/>
    </location>
</feature>
<dbReference type="GO" id="GO:0007166">
    <property type="term" value="P:cell surface receptor signaling pathway"/>
    <property type="evidence" value="ECO:0007669"/>
    <property type="project" value="InterPro"/>
</dbReference>
<evidence type="ECO:0000256" key="7">
    <source>
        <dbReference type="ARBA" id="ARBA00023040"/>
    </source>
</evidence>
<evidence type="ECO:0008006" key="19">
    <source>
        <dbReference type="Google" id="ProtNLM"/>
    </source>
</evidence>
<dbReference type="GO" id="GO:0001635">
    <property type="term" value="F:calcitonin gene-related peptide receptor activity"/>
    <property type="evidence" value="ECO:0007669"/>
    <property type="project" value="TreeGrafter"/>
</dbReference>
<keyword evidence="9" id="KW-1015">Disulfide bond</keyword>
<evidence type="ECO:0000256" key="4">
    <source>
        <dbReference type="ARBA" id="ARBA00022692"/>
    </source>
</evidence>
<keyword evidence="6 13" id="KW-1133">Transmembrane helix</keyword>
<feature type="chain" id="PRO_5034153975" description="Calcitonin receptor" evidence="14">
    <location>
        <begin position="24"/>
        <end position="512"/>
    </location>
</feature>
<evidence type="ECO:0000256" key="9">
    <source>
        <dbReference type="ARBA" id="ARBA00023157"/>
    </source>
</evidence>
<name>A0A8C6UAL5_9GOBI</name>
<keyword evidence="4 13" id="KW-0812">Transmembrane</keyword>
<reference evidence="17" key="2">
    <citation type="submission" date="2025-09" db="UniProtKB">
        <authorList>
            <consortium name="Ensembl"/>
        </authorList>
    </citation>
    <scope>IDENTIFICATION</scope>
</reference>
<dbReference type="PRINTS" id="PR00249">
    <property type="entry name" value="GPCRSECRETIN"/>
</dbReference>
<feature type="transmembrane region" description="Helical" evidence="13">
    <location>
        <begin position="164"/>
        <end position="189"/>
    </location>
</feature>
<proteinExistence type="inferred from homology"/>
<evidence type="ECO:0000256" key="1">
    <source>
        <dbReference type="ARBA" id="ARBA00004651"/>
    </source>
</evidence>
<keyword evidence="12" id="KW-0807">Transducer</keyword>
<dbReference type="GO" id="GO:0005886">
    <property type="term" value="C:plasma membrane"/>
    <property type="evidence" value="ECO:0007669"/>
    <property type="project" value="UniProtKB-SubCell"/>
</dbReference>
<keyword evidence="5 14" id="KW-0732">Signal</keyword>
<evidence type="ECO:0000256" key="5">
    <source>
        <dbReference type="ARBA" id="ARBA00022729"/>
    </source>
</evidence>
<dbReference type="Pfam" id="PF00002">
    <property type="entry name" value="7tm_2"/>
    <property type="match status" value="1"/>
</dbReference>
<evidence type="ECO:0000256" key="10">
    <source>
        <dbReference type="ARBA" id="ARBA00023170"/>
    </source>
</evidence>
<keyword evidence="8 13" id="KW-0472">Membrane</keyword>
<dbReference type="Proteomes" id="UP000694523">
    <property type="component" value="Unplaced"/>
</dbReference>
<organism evidence="17 18">
    <name type="scientific">Neogobius melanostomus</name>
    <name type="common">round goby</name>
    <dbReference type="NCBI Taxonomy" id="47308"/>
    <lineage>
        <taxon>Eukaryota</taxon>
        <taxon>Metazoa</taxon>
        <taxon>Chordata</taxon>
        <taxon>Craniata</taxon>
        <taxon>Vertebrata</taxon>
        <taxon>Euteleostomi</taxon>
        <taxon>Actinopterygii</taxon>
        <taxon>Neopterygii</taxon>
        <taxon>Teleostei</taxon>
        <taxon>Neoteleostei</taxon>
        <taxon>Acanthomorphata</taxon>
        <taxon>Gobiaria</taxon>
        <taxon>Gobiiformes</taxon>
        <taxon>Gobioidei</taxon>
        <taxon>Gobiidae</taxon>
        <taxon>Benthophilinae</taxon>
        <taxon>Neogobiini</taxon>
        <taxon>Neogobius</taxon>
    </lineage>
</organism>
<dbReference type="InterPro" id="IPR036445">
    <property type="entry name" value="GPCR_2_extracell_dom_sf"/>
</dbReference>
<evidence type="ECO:0000313" key="17">
    <source>
        <dbReference type="Ensembl" id="ENSNMLP00000033779.1"/>
    </source>
</evidence>
<dbReference type="InterPro" id="IPR003287">
    <property type="entry name" value="GPCR_2_calcitonin_rcpt_fam"/>
</dbReference>
<dbReference type="PRINTS" id="PR01350">
    <property type="entry name" value="CTRFAMILY"/>
</dbReference>
<dbReference type="FunFam" id="4.10.1240.10:FF:000011">
    <property type="entry name" value="Calcitonin gene-related peptide type 1 receptor"/>
    <property type="match status" value="1"/>
</dbReference>
<dbReference type="InterPro" id="IPR017983">
    <property type="entry name" value="GPCR_2_secretin-like_CS"/>
</dbReference>
<dbReference type="SMART" id="SM00008">
    <property type="entry name" value="HormR"/>
    <property type="match status" value="1"/>
</dbReference>
<feature type="domain" description="G-protein coupled receptors family 2 profile 2" evidence="16">
    <location>
        <begin position="164"/>
        <end position="412"/>
    </location>
</feature>